<dbReference type="GO" id="GO:0016491">
    <property type="term" value="F:oxidoreductase activity"/>
    <property type="evidence" value="ECO:0007669"/>
    <property type="project" value="InterPro"/>
</dbReference>
<comment type="caution">
    <text evidence="2">The sequence shown here is derived from an EMBL/GenBank/DDBJ whole genome shotgun (WGS) entry which is preliminary data.</text>
</comment>
<reference evidence="2 3" key="1">
    <citation type="submission" date="2020-02" db="EMBL/GenBank/DDBJ databases">
        <title>Ideonella bacterium strain TBM-1.</title>
        <authorList>
            <person name="Chen W.-M."/>
        </authorList>
    </citation>
    <scope>NUCLEOTIDE SEQUENCE [LARGE SCALE GENOMIC DNA]</scope>
    <source>
        <strain evidence="2 3">TBM-1</strain>
    </source>
</reference>
<keyword evidence="3" id="KW-1185">Reference proteome</keyword>
<feature type="domain" description="EthD" evidence="1">
    <location>
        <begin position="11"/>
        <end position="105"/>
    </location>
</feature>
<dbReference type="Pfam" id="PF07110">
    <property type="entry name" value="EthD"/>
    <property type="match status" value="1"/>
</dbReference>
<dbReference type="RefSeq" id="WP_163459917.1">
    <property type="nucleotide sequence ID" value="NZ_JAAGOH010000052.1"/>
</dbReference>
<name>A0A7C9PKS1_9BURK</name>
<evidence type="ECO:0000313" key="3">
    <source>
        <dbReference type="Proteomes" id="UP000484255"/>
    </source>
</evidence>
<protein>
    <submittedName>
        <fullName evidence="2">EthD domain-containing protein</fullName>
    </submittedName>
</protein>
<evidence type="ECO:0000259" key="1">
    <source>
        <dbReference type="Pfam" id="PF07110"/>
    </source>
</evidence>
<dbReference type="SUPFAM" id="SSF54909">
    <property type="entry name" value="Dimeric alpha+beta barrel"/>
    <property type="match status" value="1"/>
</dbReference>
<dbReference type="Proteomes" id="UP000484255">
    <property type="component" value="Unassembled WGS sequence"/>
</dbReference>
<sequence length="249" mass="28007">MIQMLAAICRRPGMTHAEFIAYIQHRHAALSREQPVRLRRYVQHHVLDAAYGRLGEPTHPPAQVLARDSVTELTWDHAADMVATFQHEHVRTRVGPDGALFADMSRSLSLVAEPLEQPVPHPGWGGAKVLHVLFAAPEVSLPDFVARWEAAHRHALAQAPQAAAALRRTVHQRQLPEFNPMLAYFGGLPEHPEGVASHWFDTPAHLGAFRAYEAAFQAFNDVPGQRFFDPSRSFQLHATEWLVLERTER</sequence>
<organism evidence="2 3">
    <name type="scientific">Ideonella livida</name>
    <dbReference type="NCBI Taxonomy" id="2707176"/>
    <lineage>
        <taxon>Bacteria</taxon>
        <taxon>Pseudomonadati</taxon>
        <taxon>Pseudomonadota</taxon>
        <taxon>Betaproteobacteria</taxon>
        <taxon>Burkholderiales</taxon>
        <taxon>Sphaerotilaceae</taxon>
        <taxon>Ideonella</taxon>
    </lineage>
</organism>
<proteinExistence type="predicted"/>
<dbReference type="InterPro" id="IPR009799">
    <property type="entry name" value="EthD_dom"/>
</dbReference>
<dbReference type="AlphaFoldDB" id="A0A7C9PKS1"/>
<dbReference type="EMBL" id="JAAGOH010000052">
    <property type="protein sequence ID" value="NDY93891.1"/>
    <property type="molecule type" value="Genomic_DNA"/>
</dbReference>
<gene>
    <name evidence="2" type="ORF">G3A44_22110</name>
</gene>
<dbReference type="Gene3D" id="3.30.70.100">
    <property type="match status" value="2"/>
</dbReference>
<dbReference type="InterPro" id="IPR011008">
    <property type="entry name" value="Dimeric_a/b-barrel"/>
</dbReference>
<evidence type="ECO:0000313" key="2">
    <source>
        <dbReference type="EMBL" id="NDY93891.1"/>
    </source>
</evidence>
<accession>A0A7C9PKS1</accession>